<feature type="chain" id="PRO_5009584632" evidence="1">
    <location>
        <begin position="21"/>
        <end position="124"/>
    </location>
</feature>
<dbReference type="EMBL" id="MHWB01000002">
    <property type="protein sequence ID" value="OHB02680.1"/>
    <property type="molecule type" value="Genomic_DNA"/>
</dbReference>
<evidence type="ECO:0000313" key="2">
    <source>
        <dbReference type="EMBL" id="OHB02680.1"/>
    </source>
</evidence>
<accession>A0A1G2U189</accession>
<gene>
    <name evidence="2" type="ORF">A3A96_02410</name>
</gene>
<reference evidence="2 3" key="1">
    <citation type="journal article" date="2016" name="Nat. Commun.">
        <title>Thousands of microbial genomes shed light on interconnected biogeochemical processes in an aquifer system.</title>
        <authorList>
            <person name="Anantharaman K."/>
            <person name="Brown C.T."/>
            <person name="Hug L.A."/>
            <person name="Sharon I."/>
            <person name="Castelle C.J."/>
            <person name="Probst A.J."/>
            <person name="Thomas B.C."/>
            <person name="Singh A."/>
            <person name="Wilkins M.J."/>
            <person name="Karaoz U."/>
            <person name="Brodie E.L."/>
            <person name="Williams K.H."/>
            <person name="Hubbard S.S."/>
            <person name="Banfield J.F."/>
        </authorList>
    </citation>
    <scope>NUCLEOTIDE SEQUENCE [LARGE SCALE GENOMIC DNA]</scope>
</reference>
<evidence type="ECO:0000256" key="1">
    <source>
        <dbReference type="SAM" id="SignalP"/>
    </source>
</evidence>
<evidence type="ECO:0000313" key="3">
    <source>
        <dbReference type="Proteomes" id="UP000177707"/>
    </source>
</evidence>
<comment type="caution">
    <text evidence="2">The sequence shown here is derived from an EMBL/GenBank/DDBJ whole genome shotgun (WGS) entry which is preliminary data.</text>
</comment>
<name>A0A1G2U189_9BACT</name>
<dbReference type="STRING" id="1802758.A3A96_02410"/>
<dbReference type="Proteomes" id="UP000177707">
    <property type="component" value="Unassembled WGS sequence"/>
</dbReference>
<protein>
    <submittedName>
        <fullName evidence="2">Uncharacterized protein</fullName>
    </submittedName>
</protein>
<feature type="signal peptide" evidence="1">
    <location>
        <begin position="1"/>
        <end position="20"/>
    </location>
</feature>
<dbReference type="AlphaFoldDB" id="A0A1G2U189"/>
<sequence length="124" mass="13743">MKKFIIVLITLYALPTFVLADSTNVVNNVTTSVSTGGNTSDGVVTEGQSKGSVKIYTEVNGEVVEDFQKEVSGEKQINYEVSNEFEGGRVETKVEVNGNVSKAPFDTLQMFIKYVKYVFSFFKF</sequence>
<keyword evidence="1" id="KW-0732">Signal</keyword>
<proteinExistence type="predicted"/>
<organism evidence="2 3">
    <name type="scientific">Candidatus Zambryskibacteria bacterium RIFCSPLOWO2_01_FULL_39_39</name>
    <dbReference type="NCBI Taxonomy" id="1802758"/>
    <lineage>
        <taxon>Bacteria</taxon>
        <taxon>Candidatus Zambryskiibacteriota</taxon>
    </lineage>
</organism>